<keyword evidence="3" id="KW-1185">Reference proteome</keyword>
<name>A0A397W1F0_9GLOM</name>
<protein>
    <submittedName>
        <fullName evidence="2">Uncharacterized protein</fullName>
    </submittedName>
</protein>
<dbReference type="InterPro" id="IPR011990">
    <property type="entry name" value="TPR-like_helical_dom_sf"/>
</dbReference>
<dbReference type="AlphaFoldDB" id="A0A397W1F0"/>
<organism evidence="2 3">
    <name type="scientific">Gigaspora rosea</name>
    <dbReference type="NCBI Taxonomy" id="44941"/>
    <lineage>
        <taxon>Eukaryota</taxon>
        <taxon>Fungi</taxon>
        <taxon>Fungi incertae sedis</taxon>
        <taxon>Mucoromycota</taxon>
        <taxon>Glomeromycotina</taxon>
        <taxon>Glomeromycetes</taxon>
        <taxon>Diversisporales</taxon>
        <taxon>Gigasporaceae</taxon>
        <taxon>Gigaspora</taxon>
    </lineage>
</organism>
<sequence length="76" mass="8604">MPTIPMMTPSTTPTMVPKLKSESYKGHAIYHKLAEMGHAGGINAVRECYRYGKGIEKNERKAQQSQKKDNSTYQKM</sequence>
<dbReference type="EMBL" id="QKWP01000080">
    <property type="protein sequence ID" value="RIB28028.1"/>
    <property type="molecule type" value="Genomic_DNA"/>
</dbReference>
<dbReference type="Proteomes" id="UP000266673">
    <property type="component" value="Unassembled WGS sequence"/>
</dbReference>
<accession>A0A397W1F0</accession>
<dbReference type="OrthoDB" id="272077at2759"/>
<comment type="caution">
    <text evidence="2">The sequence shown here is derived from an EMBL/GenBank/DDBJ whole genome shotgun (WGS) entry which is preliminary data.</text>
</comment>
<proteinExistence type="predicted"/>
<feature type="compositionally biased region" description="Basic and acidic residues" evidence="1">
    <location>
        <begin position="56"/>
        <end position="70"/>
    </location>
</feature>
<evidence type="ECO:0000256" key="1">
    <source>
        <dbReference type="SAM" id="MobiDB-lite"/>
    </source>
</evidence>
<dbReference type="Gene3D" id="1.25.40.10">
    <property type="entry name" value="Tetratricopeptide repeat domain"/>
    <property type="match status" value="1"/>
</dbReference>
<gene>
    <name evidence="2" type="ORF">C2G38_2159132</name>
</gene>
<reference evidence="2 3" key="1">
    <citation type="submission" date="2018-06" db="EMBL/GenBank/DDBJ databases">
        <title>Comparative genomics reveals the genomic features of Rhizophagus irregularis, R. cerebriforme, R. diaphanum and Gigaspora rosea, and their symbiotic lifestyle signature.</title>
        <authorList>
            <person name="Morin E."/>
            <person name="San Clemente H."/>
            <person name="Chen E.C.H."/>
            <person name="De La Providencia I."/>
            <person name="Hainaut M."/>
            <person name="Kuo A."/>
            <person name="Kohler A."/>
            <person name="Murat C."/>
            <person name="Tang N."/>
            <person name="Roy S."/>
            <person name="Loubradou J."/>
            <person name="Henrissat B."/>
            <person name="Grigoriev I.V."/>
            <person name="Corradi N."/>
            <person name="Roux C."/>
            <person name="Martin F.M."/>
        </authorList>
    </citation>
    <scope>NUCLEOTIDE SEQUENCE [LARGE SCALE GENOMIC DNA]</scope>
    <source>
        <strain evidence="2 3">DAOM 194757</strain>
    </source>
</reference>
<evidence type="ECO:0000313" key="2">
    <source>
        <dbReference type="EMBL" id="RIB28028.1"/>
    </source>
</evidence>
<feature type="region of interest" description="Disordered" evidence="1">
    <location>
        <begin position="56"/>
        <end position="76"/>
    </location>
</feature>
<evidence type="ECO:0000313" key="3">
    <source>
        <dbReference type="Proteomes" id="UP000266673"/>
    </source>
</evidence>